<dbReference type="PANTHER" id="PTHR45138">
    <property type="entry name" value="REGULATORY COMPONENTS OF SENSORY TRANSDUCTION SYSTEM"/>
    <property type="match status" value="1"/>
</dbReference>
<reference evidence="7" key="1">
    <citation type="submission" date="2016-10" db="EMBL/GenBank/DDBJ databases">
        <authorList>
            <person name="Varghese N."/>
            <person name="Submissions S."/>
        </authorList>
    </citation>
    <scope>NUCLEOTIDE SEQUENCE [LARGE SCALE GENOMIC DNA]</scope>
    <source>
        <strain evidence="7">DSM 7481</strain>
    </source>
</reference>
<sequence length="408" mass="43712">MPLPPASPPRGRSAKPGGKTAGSRLLDAILTTDRRQRTRLSMAGLAALLMACCMAAMHIAVAAGLAAAGPVRIWTVMSAGGLLLVYGLIRSGVSQRWADPSLTLAQIVYAIACNAVAYSIGGQARGIALPILAVILMFGMFGLSTRQMLGVMLYALAAFGIAIMAVELRGEPGHSPALSAAYGIMTAVVLLGSTFLTTRLQATRELLRRQKHELARALDHIRELATHDELTGLLNRRHMLELMRLEQRRVARSGHQLTIALLDLDHFKAVNDTHGHAAGDRVLRAFAQAARQCVREADVLSRWGGEEFVLMLCNTPPEAARALLERLREAVARLQVAAQAPDAPRNASSAAPPAPLRVTVSIGFTLHIPGEKIEDTLERADQALYAAKEGGRNRTEGRLKAPGEPAAR</sequence>
<protein>
    <recommendedName>
        <fullName evidence="1">diguanylate cyclase</fullName>
        <ecNumber evidence="1">2.7.7.65</ecNumber>
    </recommendedName>
</protein>
<evidence type="ECO:0000313" key="7">
    <source>
        <dbReference type="Proteomes" id="UP000199517"/>
    </source>
</evidence>
<organism evidence="6 7">
    <name type="scientific">Paracidovorax konjaci</name>
    <dbReference type="NCBI Taxonomy" id="32040"/>
    <lineage>
        <taxon>Bacteria</taxon>
        <taxon>Pseudomonadati</taxon>
        <taxon>Pseudomonadota</taxon>
        <taxon>Betaproteobacteria</taxon>
        <taxon>Burkholderiales</taxon>
        <taxon>Comamonadaceae</taxon>
        <taxon>Paracidovorax</taxon>
    </lineage>
</organism>
<evidence type="ECO:0000256" key="2">
    <source>
        <dbReference type="ARBA" id="ARBA00034247"/>
    </source>
</evidence>
<keyword evidence="4" id="KW-0472">Membrane</keyword>
<dbReference type="Pfam" id="PF00990">
    <property type="entry name" value="GGDEF"/>
    <property type="match status" value="1"/>
</dbReference>
<keyword evidence="4" id="KW-0812">Transmembrane</keyword>
<feature type="compositionally biased region" description="Basic and acidic residues" evidence="3">
    <location>
        <begin position="389"/>
        <end position="408"/>
    </location>
</feature>
<evidence type="ECO:0000256" key="4">
    <source>
        <dbReference type="SAM" id="Phobius"/>
    </source>
</evidence>
<dbReference type="NCBIfam" id="TIGR00254">
    <property type="entry name" value="GGDEF"/>
    <property type="match status" value="1"/>
</dbReference>
<feature type="transmembrane region" description="Helical" evidence="4">
    <location>
        <begin position="127"/>
        <end position="144"/>
    </location>
</feature>
<feature type="transmembrane region" description="Helical" evidence="4">
    <location>
        <begin position="180"/>
        <end position="202"/>
    </location>
</feature>
<feature type="transmembrane region" description="Helical" evidence="4">
    <location>
        <begin position="43"/>
        <end position="65"/>
    </location>
</feature>
<dbReference type="Proteomes" id="UP000199517">
    <property type="component" value="Unassembled WGS sequence"/>
</dbReference>
<dbReference type="GO" id="GO:0005886">
    <property type="term" value="C:plasma membrane"/>
    <property type="evidence" value="ECO:0007669"/>
    <property type="project" value="TreeGrafter"/>
</dbReference>
<feature type="transmembrane region" description="Helical" evidence="4">
    <location>
        <begin position="101"/>
        <end position="121"/>
    </location>
</feature>
<dbReference type="AlphaFoldDB" id="A0A1I1XGG9"/>
<comment type="catalytic activity">
    <reaction evidence="2">
        <text>2 GTP = 3',3'-c-di-GMP + 2 diphosphate</text>
        <dbReference type="Rhea" id="RHEA:24898"/>
        <dbReference type="ChEBI" id="CHEBI:33019"/>
        <dbReference type="ChEBI" id="CHEBI:37565"/>
        <dbReference type="ChEBI" id="CHEBI:58805"/>
        <dbReference type="EC" id="2.7.7.65"/>
    </reaction>
</comment>
<keyword evidence="7" id="KW-1185">Reference proteome</keyword>
<dbReference type="OrthoDB" id="9813903at2"/>
<proteinExistence type="predicted"/>
<dbReference type="RefSeq" id="WP_092955368.1">
    <property type="nucleotide sequence ID" value="NZ_FOMQ01000013.1"/>
</dbReference>
<dbReference type="EC" id="2.7.7.65" evidence="1"/>
<dbReference type="InterPro" id="IPR043128">
    <property type="entry name" value="Rev_trsase/Diguanyl_cyclase"/>
</dbReference>
<dbReference type="SUPFAM" id="SSF55073">
    <property type="entry name" value="Nucleotide cyclase"/>
    <property type="match status" value="1"/>
</dbReference>
<dbReference type="GO" id="GO:0052621">
    <property type="term" value="F:diguanylate cyclase activity"/>
    <property type="evidence" value="ECO:0007669"/>
    <property type="project" value="UniProtKB-EC"/>
</dbReference>
<dbReference type="PANTHER" id="PTHR45138:SF9">
    <property type="entry name" value="DIGUANYLATE CYCLASE DGCM-RELATED"/>
    <property type="match status" value="1"/>
</dbReference>
<dbReference type="EMBL" id="FOMQ01000013">
    <property type="protein sequence ID" value="SFE06261.1"/>
    <property type="molecule type" value="Genomic_DNA"/>
</dbReference>
<evidence type="ECO:0000256" key="3">
    <source>
        <dbReference type="SAM" id="MobiDB-lite"/>
    </source>
</evidence>
<dbReference type="PROSITE" id="PS50887">
    <property type="entry name" value="GGDEF"/>
    <property type="match status" value="1"/>
</dbReference>
<feature type="domain" description="GGDEF" evidence="5">
    <location>
        <begin position="255"/>
        <end position="400"/>
    </location>
</feature>
<dbReference type="InterPro" id="IPR029787">
    <property type="entry name" value="Nucleotide_cyclase"/>
</dbReference>
<dbReference type="CDD" id="cd01949">
    <property type="entry name" value="GGDEF"/>
    <property type="match status" value="1"/>
</dbReference>
<evidence type="ECO:0000256" key="1">
    <source>
        <dbReference type="ARBA" id="ARBA00012528"/>
    </source>
</evidence>
<dbReference type="STRING" id="32040.SAMN04489710_11329"/>
<gene>
    <name evidence="6" type="ORF">SAMN04489710_11329</name>
</gene>
<dbReference type="InterPro" id="IPR000160">
    <property type="entry name" value="GGDEF_dom"/>
</dbReference>
<keyword evidence="4" id="KW-1133">Transmembrane helix</keyword>
<feature type="transmembrane region" description="Helical" evidence="4">
    <location>
        <begin position="71"/>
        <end position="89"/>
    </location>
</feature>
<dbReference type="InterPro" id="IPR050469">
    <property type="entry name" value="Diguanylate_Cyclase"/>
</dbReference>
<evidence type="ECO:0000313" key="6">
    <source>
        <dbReference type="EMBL" id="SFE06261.1"/>
    </source>
</evidence>
<dbReference type="Gene3D" id="3.30.70.270">
    <property type="match status" value="1"/>
</dbReference>
<dbReference type="GO" id="GO:1902201">
    <property type="term" value="P:negative regulation of bacterial-type flagellum-dependent cell motility"/>
    <property type="evidence" value="ECO:0007669"/>
    <property type="project" value="TreeGrafter"/>
</dbReference>
<feature type="region of interest" description="Disordered" evidence="3">
    <location>
        <begin position="384"/>
        <end position="408"/>
    </location>
</feature>
<name>A0A1I1XGG9_9BURK</name>
<feature type="transmembrane region" description="Helical" evidence="4">
    <location>
        <begin position="151"/>
        <end position="168"/>
    </location>
</feature>
<dbReference type="GO" id="GO:0043709">
    <property type="term" value="P:cell adhesion involved in single-species biofilm formation"/>
    <property type="evidence" value="ECO:0007669"/>
    <property type="project" value="TreeGrafter"/>
</dbReference>
<dbReference type="FunFam" id="3.30.70.270:FF:000001">
    <property type="entry name" value="Diguanylate cyclase domain protein"/>
    <property type="match status" value="1"/>
</dbReference>
<accession>A0A1I1XGG9</accession>
<feature type="region of interest" description="Disordered" evidence="3">
    <location>
        <begin position="1"/>
        <end position="21"/>
    </location>
</feature>
<dbReference type="SMART" id="SM00267">
    <property type="entry name" value="GGDEF"/>
    <property type="match status" value="1"/>
</dbReference>
<evidence type="ECO:0000259" key="5">
    <source>
        <dbReference type="PROSITE" id="PS50887"/>
    </source>
</evidence>